<dbReference type="Gene3D" id="3.40.50.410">
    <property type="entry name" value="von Willebrand factor, type A domain"/>
    <property type="match status" value="1"/>
</dbReference>
<dbReference type="PROSITE" id="PS50234">
    <property type="entry name" value="VWFA"/>
    <property type="match status" value="1"/>
</dbReference>
<dbReference type="PANTHER" id="PTHR10579:SF43">
    <property type="entry name" value="ZINC FINGER (C3HC4-TYPE RING FINGER) FAMILY PROTEIN"/>
    <property type="match status" value="1"/>
</dbReference>
<name>A0A6B2L4T6_9EUKA</name>
<dbReference type="Pfam" id="PF00092">
    <property type="entry name" value="VWA"/>
    <property type="match status" value="1"/>
</dbReference>
<proteinExistence type="predicted"/>
<feature type="domain" description="VWFA" evidence="1">
    <location>
        <begin position="10"/>
        <end position="198"/>
    </location>
</feature>
<organism evidence="2">
    <name type="scientific">Arcella intermedia</name>
    <dbReference type="NCBI Taxonomy" id="1963864"/>
    <lineage>
        <taxon>Eukaryota</taxon>
        <taxon>Amoebozoa</taxon>
        <taxon>Tubulinea</taxon>
        <taxon>Elardia</taxon>
        <taxon>Arcellinida</taxon>
        <taxon>Sphaerothecina</taxon>
        <taxon>Arcellidae</taxon>
        <taxon>Arcella</taxon>
    </lineage>
</organism>
<protein>
    <recommendedName>
        <fullName evidence="1">VWFA domain-containing protein</fullName>
    </recommendedName>
</protein>
<dbReference type="EMBL" id="GIBP01003094">
    <property type="protein sequence ID" value="NDV32063.1"/>
    <property type="molecule type" value="Transcribed_RNA"/>
</dbReference>
<sequence>MQRTSRASIDIVAVIDRSESMVDRMDLVKDTIQFMIKQLKPGDHLGLIVYDQSVDVVFPLLEMDTQGKHRALLEMKNLKIGGQTNTSAGLLQALELIRKRKKDGQEGVNDVSTVLLFTDGLANLGLTKTAQIKKAVSGVLSQIDEVCSIFTFGYGKEPDPEYLKEIATEGNGMYYHIDKPEAIPLAFSDCLGGLLSVVAQQIVVSIEVPKGVLLVDTKTSFKKTILSETLTKVMIDDLYSEEEKDILCTLDIPAVQSAVENFSVIDVDVTYTNVIHNKQGYDRTGAIINRTSSPSPCPKPVNPAIDRQMNRLICADAMQQALDAGQRLDFNTATRILSTAEHTILTSPTADDSYCVGLVRQLQQGKSEVSNQLQFQTTGQPSLSSRVQSHYQQRGTYSFGITTYSTSAKSRMTEGYQQYKTNT</sequence>
<accession>A0A6B2L4T6</accession>
<dbReference type="InterPro" id="IPR051266">
    <property type="entry name" value="CLCR"/>
</dbReference>
<dbReference type="SUPFAM" id="SSF53300">
    <property type="entry name" value="vWA-like"/>
    <property type="match status" value="1"/>
</dbReference>
<dbReference type="PANTHER" id="PTHR10579">
    <property type="entry name" value="CALCIUM-ACTIVATED CHLORIDE CHANNEL REGULATOR"/>
    <property type="match status" value="1"/>
</dbReference>
<evidence type="ECO:0000313" key="2">
    <source>
        <dbReference type="EMBL" id="NDV32063.1"/>
    </source>
</evidence>
<dbReference type="SMART" id="SM00327">
    <property type="entry name" value="VWA"/>
    <property type="match status" value="1"/>
</dbReference>
<evidence type="ECO:0000259" key="1">
    <source>
        <dbReference type="PROSITE" id="PS50234"/>
    </source>
</evidence>
<dbReference type="InterPro" id="IPR036465">
    <property type="entry name" value="vWFA_dom_sf"/>
</dbReference>
<dbReference type="AlphaFoldDB" id="A0A6B2L4T6"/>
<dbReference type="InterPro" id="IPR002035">
    <property type="entry name" value="VWF_A"/>
</dbReference>
<reference evidence="2" key="1">
    <citation type="journal article" date="2020" name="J. Eukaryot. Microbiol.">
        <title>De novo Sequencing, Assembly and Annotation of the Transcriptome for the Free-Living Testate Amoeba Arcella intermedia.</title>
        <authorList>
            <person name="Ribeiro G.M."/>
            <person name="Porfirio-Sousa A.L."/>
            <person name="Maurer-Alcala X.X."/>
            <person name="Katz L.A."/>
            <person name="Lahr D.J.G."/>
        </authorList>
    </citation>
    <scope>NUCLEOTIDE SEQUENCE</scope>
</reference>